<dbReference type="GO" id="GO:0051131">
    <property type="term" value="P:chaperone-mediated protein complex assembly"/>
    <property type="evidence" value="ECO:0007669"/>
    <property type="project" value="InterPro"/>
</dbReference>
<accession>A0A7I8D8P4</accession>
<dbReference type="PANTHER" id="PTHR43680:SF2">
    <property type="entry name" value="NITRATE REDUCTASE MOLYBDENUM COFACTOR ASSEMBLY CHAPERONE NARJ"/>
    <property type="match status" value="1"/>
</dbReference>
<dbReference type="GO" id="GO:0042128">
    <property type="term" value="P:nitrate assimilation"/>
    <property type="evidence" value="ECO:0007669"/>
    <property type="project" value="UniProtKB-KW"/>
</dbReference>
<dbReference type="PANTHER" id="PTHR43680">
    <property type="entry name" value="NITRATE REDUCTASE MOLYBDENUM COFACTOR ASSEMBLY CHAPERONE"/>
    <property type="match status" value="1"/>
</dbReference>
<dbReference type="KEGG" id="eff:skT53_01710"/>
<evidence type="ECO:0000313" key="2">
    <source>
        <dbReference type="EMBL" id="BCJ85186.1"/>
    </source>
</evidence>
<dbReference type="AlphaFoldDB" id="A0A7I8D8P4"/>
<name>A0A7I8D8P4_9BACL</name>
<dbReference type="Gene3D" id="1.10.3480.10">
    <property type="entry name" value="TorD-like"/>
    <property type="match status" value="1"/>
</dbReference>
<dbReference type="SUPFAM" id="SSF89155">
    <property type="entry name" value="TorD-like"/>
    <property type="match status" value="1"/>
</dbReference>
<dbReference type="RefSeq" id="WP_200759337.1">
    <property type="nucleotide sequence ID" value="NZ_AP023366.1"/>
</dbReference>
<protein>
    <submittedName>
        <fullName evidence="2">Putative nitrate reductase molybdenum cofactor assembly chaperone NarJ</fullName>
    </submittedName>
</protein>
<reference evidence="2 3" key="1">
    <citation type="submission" date="2020-08" db="EMBL/GenBank/DDBJ databases">
        <title>Complete Genome Sequence of Effusibacillus dendaii Strain skT53, Isolated from Farmland soil.</title>
        <authorList>
            <person name="Konishi T."/>
            <person name="Kawasaki H."/>
        </authorList>
    </citation>
    <scope>NUCLEOTIDE SEQUENCE [LARGE SCALE GENOMIC DNA]</scope>
    <source>
        <strain evidence="3">skT53</strain>
    </source>
</reference>
<dbReference type="InterPro" id="IPR036411">
    <property type="entry name" value="TorD-like_sf"/>
</dbReference>
<gene>
    <name evidence="2" type="primary">narJ</name>
    <name evidence="2" type="ORF">skT53_01710</name>
</gene>
<dbReference type="GO" id="GO:0016530">
    <property type="term" value="F:metallochaperone activity"/>
    <property type="evidence" value="ECO:0007669"/>
    <property type="project" value="TreeGrafter"/>
</dbReference>
<dbReference type="InterPro" id="IPR003765">
    <property type="entry name" value="NO3_reductase_chaperone_NarJ"/>
</dbReference>
<keyword evidence="3" id="KW-1185">Reference proteome</keyword>
<proteinExistence type="predicted"/>
<sequence length="202" mass="23034">METMSTSTALSMTGMEDSRRVFQLVSWLLEYPNSEWWNLAELEADVEEITAPEPRSMLRSFLEVLANSDMEEMAERYVNTFDFRANTTLYLTYSSIGEERERGQVLVRLKDYFHQFGFEVTDQELPDYLPLLLEFAAVAPIEATAKAMRDFRGAIEKLRTELLKYESPYAGLLEAVLAAADRFQATDKFRAVGGLQAKEAGL</sequence>
<dbReference type="InterPro" id="IPR020945">
    <property type="entry name" value="DMSO/NO3_reduct_chaperone"/>
</dbReference>
<keyword evidence="1" id="KW-0534">Nitrate assimilation</keyword>
<evidence type="ECO:0000256" key="1">
    <source>
        <dbReference type="ARBA" id="ARBA00023063"/>
    </source>
</evidence>
<evidence type="ECO:0000313" key="3">
    <source>
        <dbReference type="Proteomes" id="UP000593802"/>
    </source>
</evidence>
<dbReference type="Pfam" id="PF02613">
    <property type="entry name" value="Nitrate_red_del"/>
    <property type="match status" value="1"/>
</dbReference>
<dbReference type="Proteomes" id="UP000593802">
    <property type="component" value="Chromosome"/>
</dbReference>
<dbReference type="EMBL" id="AP023366">
    <property type="protein sequence ID" value="BCJ85186.1"/>
    <property type="molecule type" value="Genomic_DNA"/>
</dbReference>
<organism evidence="2 3">
    <name type="scientific">Effusibacillus dendaii</name>
    <dbReference type="NCBI Taxonomy" id="2743772"/>
    <lineage>
        <taxon>Bacteria</taxon>
        <taxon>Bacillati</taxon>
        <taxon>Bacillota</taxon>
        <taxon>Bacilli</taxon>
        <taxon>Bacillales</taxon>
        <taxon>Alicyclobacillaceae</taxon>
        <taxon>Effusibacillus</taxon>
    </lineage>
</organism>
<dbReference type="GO" id="GO:0051082">
    <property type="term" value="F:unfolded protein binding"/>
    <property type="evidence" value="ECO:0007669"/>
    <property type="project" value="InterPro"/>
</dbReference>
<dbReference type="NCBIfam" id="TIGR00684">
    <property type="entry name" value="narJ"/>
    <property type="match status" value="1"/>
</dbReference>